<evidence type="ECO:0000313" key="1">
    <source>
        <dbReference type="EMBL" id="MBS7810173.1"/>
    </source>
</evidence>
<name>A0ABS5Q9R2_9PROT</name>
<evidence type="ECO:0000313" key="2">
    <source>
        <dbReference type="Proteomes" id="UP000766336"/>
    </source>
</evidence>
<keyword evidence="2" id="KW-1185">Reference proteome</keyword>
<proteinExistence type="predicted"/>
<gene>
    <name evidence="1" type="ORF">KHU32_04435</name>
</gene>
<dbReference type="Proteomes" id="UP000766336">
    <property type="component" value="Unassembled WGS sequence"/>
</dbReference>
<dbReference type="RefSeq" id="WP_213668809.1">
    <property type="nucleotide sequence ID" value="NZ_JAHCDA010000001.1"/>
</dbReference>
<dbReference type="EMBL" id="JAHCDA010000001">
    <property type="protein sequence ID" value="MBS7810173.1"/>
    <property type="molecule type" value="Genomic_DNA"/>
</dbReference>
<evidence type="ECO:0008006" key="3">
    <source>
        <dbReference type="Google" id="ProtNLM"/>
    </source>
</evidence>
<protein>
    <recommendedName>
        <fullName evidence="3">Arrestin-like N-terminal domain-containing protein</fullName>
    </recommendedName>
</protein>
<comment type="caution">
    <text evidence="1">The sequence shown here is derived from an EMBL/GenBank/DDBJ whole genome shotgun (WGS) entry which is preliminary data.</text>
</comment>
<accession>A0ABS5Q9R2</accession>
<sequence>MAASTCIRKYKCLRHPLFFKKENIYYRLLRLEARPDGSILIIIDRQPSLKSGGLTLRHGNIEIDPEKVGEIVHHGKFTCHVTGQVNYYKNGTSKPHITYIDPLYKLTEFSVIGFYSVPCISRLDKYYEKIDKTNILPIMVPPTHTGRFSFRFSLSPNENIKNSDSLIVKYELYSLVIEPINIEIPAEMAGHFVVGNIDSGKYNNRQVNIDHAELEFHKRILKGAPPIYREAAGSYIVFAEVPMRIPPKLTVKFDHPSLSAEQISIEGNTPNVHKIRFWIRDAGGRNKKDDLRRHIISVELDAEM</sequence>
<reference evidence="1 2" key="1">
    <citation type="submission" date="2021-05" db="EMBL/GenBank/DDBJ databases">
        <title>Roseococcus sp. XZZS9, whole genome shotgun sequencing project.</title>
        <authorList>
            <person name="Zhao G."/>
            <person name="Shen L."/>
        </authorList>
    </citation>
    <scope>NUCLEOTIDE SEQUENCE [LARGE SCALE GENOMIC DNA]</scope>
    <source>
        <strain evidence="1 2">XZZS9</strain>
    </source>
</reference>
<organism evidence="1 2">
    <name type="scientific">Roseococcus pinisoli</name>
    <dbReference type="NCBI Taxonomy" id="2835040"/>
    <lineage>
        <taxon>Bacteria</taxon>
        <taxon>Pseudomonadati</taxon>
        <taxon>Pseudomonadota</taxon>
        <taxon>Alphaproteobacteria</taxon>
        <taxon>Acetobacterales</taxon>
        <taxon>Roseomonadaceae</taxon>
        <taxon>Roseococcus</taxon>
    </lineage>
</organism>